<dbReference type="EMBL" id="PYAX01000002">
    <property type="protein sequence ID" value="PSL57211.1"/>
    <property type="molecule type" value="Genomic_DNA"/>
</dbReference>
<feature type="transmembrane region" description="Helical" evidence="1">
    <location>
        <begin position="21"/>
        <end position="48"/>
    </location>
</feature>
<gene>
    <name evidence="2" type="ORF">B0I31_102189</name>
</gene>
<organism evidence="2 3">
    <name type="scientific">Saccharothrix carnea</name>
    <dbReference type="NCBI Taxonomy" id="1280637"/>
    <lineage>
        <taxon>Bacteria</taxon>
        <taxon>Bacillati</taxon>
        <taxon>Actinomycetota</taxon>
        <taxon>Actinomycetes</taxon>
        <taxon>Pseudonocardiales</taxon>
        <taxon>Pseudonocardiaceae</taxon>
        <taxon>Saccharothrix</taxon>
    </lineage>
</organism>
<dbReference type="Proteomes" id="UP000241118">
    <property type="component" value="Unassembled WGS sequence"/>
</dbReference>
<feature type="transmembrane region" description="Helical" evidence="1">
    <location>
        <begin position="86"/>
        <end position="108"/>
    </location>
</feature>
<keyword evidence="3" id="KW-1185">Reference proteome</keyword>
<dbReference type="RefSeq" id="WP_245949707.1">
    <property type="nucleotide sequence ID" value="NZ_PYAX01000002.1"/>
</dbReference>
<evidence type="ECO:0000313" key="2">
    <source>
        <dbReference type="EMBL" id="PSL57211.1"/>
    </source>
</evidence>
<feature type="transmembrane region" description="Helical" evidence="1">
    <location>
        <begin position="54"/>
        <end position="74"/>
    </location>
</feature>
<protein>
    <submittedName>
        <fullName evidence="2">Uncharacterized protein</fullName>
    </submittedName>
</protein>
<reference evidence="2 3" key="1">
    <citation type="submission" date="2018-03" db="EMBL/GenBank/DDBJ databases">
        <title>Genomic Encyclopedia of Type Strains, Phase III (KMG-III): the genomes of soil and plant-associated and newly described type strains.</title>
        <authorList>
            <person name="Whitman W."/>
        </authorList>
    </citation>
    <scope>NUCLEOTIDE SEQUENCE [LARGE SCALE GENOMIC DNA]</scope>
    <source>
        <strain evidence="2 3">CGMCC 4.7097</strain>
    </source>
</reference>
<evidence type="ECO:0000256" key="1">
    <source>
        <dbReference type="SAM" id="Phobius"/>
    </source>
</evidence>
<evidence type="ECO:0000313" key="3">
    <source>
        <dbReference type="Proteomes" id="UP000241118"/>
    </source>
</evidence>
<keyword evidence="1" id="KW-1133">Transmembrane helix</keyword>
<feature type="transmembrane region" description="Helical" evidence="1">
    <location>
        <begin position="128"/>
        <end position="149"/>
    </location>
</feature>
<dbReference type="AlphaFoldDB" id="A0A2P8IFG3"/>
<sequence>MSATIAVPTTTRSESPIRNGALAGLAGGLVFGLLMAGMGSLSMVGMLIGVDNAFVGFLVHMVISAIAGAIFGYLTRNLAVIPPVYIASMLYGAVLWVLGALVIMPLWLSVTADPMMSEMVFVVADGQWVSLFGHVVGYGLPMGAVLLALRGHAK</sequence>
<keyword evidence="1" id="KW-0472">Membrane</keyword>
<proteinExistence type="predicted"/>
<name>A0A2P8IFG3_SACCR</name>
<accession>A0A2P8IFG3</accession>
<comment type="caution">
    <text evidence="2">The sequence shown here is derived from an EMBL/GenBank/DDBJ whole genome shotgun (WGS) entry which is preliminary data.</text>
</comment>
<keyword evidence="1" id="KW-0812">Transmembrane</keyword>